<evidence type="ECO:0000313" key="1">
    <source>
        <dbReference type="EMBL" id="OJA20035.1"/>
    </source>
</evidence>
<dbReference type="Proteomes" id="UP000183567">
    <property type="component" value="Unassembled WGS sequence"/>
</dbReference>
<accession>A0A1J8QJE0</accession>
<sequence>MQRALVLIIPIRSSSQSYLSSSSDPSPRRRFLNVFRTPVNGSMRLQGFINCSFFARCAGRKDTAGGKDTLSISKAPAKIACDPSPEVVEVCAARGFRVSFSLLCTLSMSLLTQ</sequence>
<proteinExistence type="predicted"/>
<dbReference type="AlphaFoldDB" id="A0A1J8QJE0"/>
<keyword evidence="2" id="KW-1185">Reference proteome</keyword>
<dbReference type="OrthoDB" id="10545564at2759"/>
<name>A0A1J8QJE0_9AGAM</name>
<protein>
    <submittedName>
        <fullName evidence="1">Uncharacterized protein</fullName>
    </submittedName>
</protein>
<organism evidence="1 2">
    <name type="scientific">Rhizopogon vesiculosus</name>
    <dbReference type="NCBI Taxonomy" id="180088"/>
    <lineage>
        <taxon>Eukaryota</taxon>
        <taxon>Fungi</taxon>
        <taxon>Dikarya</taxon>
        <taxon>Basidiomycota</taxon>
        <taxon>Agaricomycotina</taxon>
        <taxon>Agaricomycetes</taxon>
        <taxon>Agaricomycetidae</taxon>
        <taxon>Boletales</taxon>
        <taxon>Suillineae</taxon>
        <taxon>Rhizopogonaceae</taxon>
        <taxon>Rhizopogon</taxon>
    </lineage>
</organism>
<gene>
    <name evidence="1" type="ORF">AZE42_04463</name>
</gene>
<comment type="caution">
    <text evidence="1">The sequence shown here is derived from an EMBL/GenBank/DDBJ whole genome shotgun (WGS) entry which is preliminary data.</text>
</comment>
<dbReference type="EMBL" id="LVVM01000747">
    <property type="protein sequence ID" value="OJA20035.1"/>
    <property type="molecule type" value="Genomic_DNA"/>
</dbReference>
<evidence type="ECO:0000313" key="2">
    <source>
        <dbReference type="Proteomes" id="UP000183567"/>
    </source>
</evidence>
<reference evidence="1 2" key="1">
    <citation type="submission" date="2016-03" db="EMBL/GenBank/DDBJ databases">
        <title>Comparative genomics of the ectomycorrhizal sister species Rhizopogon vinicolor and Rhizopogon vesiculosus (Basidiomycota: Boletales) reveals a divergence of the mating type B locus.</title>
        <authorList>
            <person name="Mujic A.B."/>
            <person name="Kuo A."/>
            <person name="Tritt A."/>
            <person name="Lipzen A."/>
            <person name="Chen C."/>
            <person name="Johnson J."/>
            <person name="Sharma A."/>
            <person name="Barry K."/>
            <person name="Grigoriev I.V."/>
            <person name="Spatafora J.W."/>
        </authorList>
    </citation>
    <scope>NUCLEOTIDE SEQUENCE [LARGE SCALE GENOMIC DNA]</scope>
    <source>
        <strain evidence="1 2">AM-OR11-056</strain>
    </source>
</reference>